<keyword evidence="3" id="KW-1185">Reference proteome</keyword>
<evidence type="ECO:0000313" key="3">
    <source>
        <dbReference type="Proteomes" id="UP000325780"/>
    </source>
</evidence>
<organism evidence="2 3">
    <name type="scientific">Aspergillus avenaceus</name>
    <dbReference type="NCBI Taxonomy" id="36643"/>
    <lineage>
        <taxon>Eukaryota</taxon>
        <taxon>Fungi</taxon>
        <taxon>Dikarya</taxon>
        <taxon>Ascomycota</taxon>
        <taxon>Pezizomycotina</taxon>
        <taxon>Eurotiomycetes</taxon>
        <taxon>Eurotiomycetidae</taxon>
        <taxon>Eurotiales</taxon>
        <taxon>Aspergillaceae</taxon>
        <taxon>Aspergillus</taxon>
        <taxon>Aspergillus subgen. Circumdati</taxon>
    </lineage>
</organism>
<feature type="region of interest" description="Disordered" evidence="1">
    <location>
        <begin position="289"/>
        <end position="358"/>
    </location>
</feature>
<protein>
    <submittedName>
        <fullName evidence="2">Uncharacterized protein</fullName>
    </submittedName>
</protein>
<evidence type="ECO:0000313" key="2">
    <source>
        <dbReference type="EMBL" id="KAE8153516.1"/>
    </source>
</evidence>
<dbReference type="OrthoDB" id="2156052at2759"/>
<feature type="region of interest" description="Disordered" evidence="1">
    <location>
        <begin position="123"/>
        <end position="148"/>
    </location>
</feature>
<dbReference type="AlphaFoldDB" id="A0A5N6U4J4"/>
<proteinExistence type="predicted"/>
<accession>A0A5N6U4J4</accession>
<dbReference type="Proteomes" id="UP000325780">
    <property type="component" value="Unassembled WGS sequence"/>
</dbReference>
<feature type="compositionally biased region" description="Polar residues" evidence="1">
    <location>
        <begin position="316"/>
        <end position="347"/>
    </location>
</feature>
<reference evidence="2 3" key="1">
    <citation type="submission" date="2019-04" db="EMBL/GenBank/DDBJ databases">
        <title>Friends and foes A comparative genomics study of 23 Aspergillus species from section Flavi.</title>
        <authorList>
            <consortium name="DOE Joint Genome Institute"/>
            <person name="Kjaerbolling I."/>
            <person name="Vesth T."/>
            <person name="Frisvad J.C."/>
            <person name="Nybo J.L."/>
            <person name="Theobald S."/>
            <person name="Kildgaard S."/>
            <person name="Isbrandt T."/>
            <person name="Kuo A."/>
            <person name="Sato A."/>
            <person name="Lyhne E.K."/>
            <person name="Kogle M.E."/>
            <person name="Wiebenga A."/>
            <person name="Kun R.S."/>
            <person name="Lubbers R.J."/>
            <person name="Makela M.R."/>
            <person name="Barry K."/>
            <person name="Chovatia M."/>
            <person name="Clum A."/>
            <person name="Daum C."/>
            <person name="Haridas S."/>
            <person name="He G."/>
            <person name="LaButti K."/>
            <person name="Lipzen A."/>
            <person name="Mondo S."/>
            <person name="Riley R."/>
            <person name="Salamov A."/>
            <person name="Simmons B.A."/>
            <person name="Magnuson J.K."/>
            <person name="Henrissat B."/>
            <person name="Mortensen U.H."/>
            <person name="Larsen T.O."/>
            <person name="Devries R.P."/>
            <person name="Grigoriev I.V."/>
            <person name="Machida M."/>
            <person name="Baker S.E."/>
            <person name="Andersen M.R."/>
        </authorList>
    </citation>
    <scope>NUCLEOTIDE SEQUENCE [LARGE SCALE GENOMIC DNA]</scope>
    <source>
        <strain evidence="2 3">IBT 18842</strain>
    </source>
</reference>
<evidence type="ECO:0000256" key="1">
    <source>
        <dbReference type="SAM" id="MobiDB-lite"/>
    </source>
</evidence>
<gene>
    <name evidence="2" type="ORF">BDV25DRAFT_24373</name>
</gene>
<name>A0A5N6U4J4_ASPAV</name>
<feature type="compositionally biased region" description="Polar residues" evidence="1">
    <location>
        <begin position="292"/>
        <end position="305"/>
    </location>
</feature>
<dbReference type="EMBL" id="ML742038">
    <property type="protein sequence ID" value="KAE8153516.1"/>
    <property type="molecule type" value="Genomic_DNA"/>
</dbReference>
<sequence>MTCQDILANNFTPVPQTIEHSSGSGLNNLIFIGTLQKWRSFNSDVRKFFNEYSWDCHPEPMVAQLSGQQYQDEVILDKEYFRCGAEISSSGRYVQHVLNPVSAISEKLRMNVVFGDFHASQAARKQSKNKKDTPDDAAQGSDGSRTVPDYALLRNYSPIALGEGKHPWGTRPKVYDEEYDEGKPDSMHRYLGQIAHYMWLHDIRYGFMTNYNYTTFIQQIPWETGRLKHPALSFSDPIHHAVSWDYDKPEESEITVRQGMLYLMKLARENATFPPSGMNKLPLEKWILDTTPPKTTQGSSSNKTGNDPPPKRKGVSSPSGLQTKTVQFEDTSSTQALPREQQTQHNPNLPHRPQRSRK</sequence>